<feature type="non-terminal residue" evidence="1">
    <location>
        <position position="572"/>
    </location>
</feature>
<reference evidence="1" key="1">
    <citation type="submission" date="2022-07" db="EMBL/GenBank/DDBJ databases">
        <title>Phylogenomic reconstructions and comparative analyses of Kickxellomycotina fungi.</title>
        <authorList>
            <person name="Reynolds N.K."/>
            <person name="Stajich J.E."/>
            <person name="Barry K."/>
            <person name="Grigoriev I.V."/>
            <person name="Crous P."/>
            <person name="Smith M.E."/>
        </authorList>
    </citation>
    <scope>NUCLEOTIDE SEQUENCE</scope>
    <source>
        <strain evidence="1">NRRL 5244</strain>
    </source>
</reference>
<proteinExistence type="predicted"/>
<dbReference type="Proteomes" id="UP001150603">
    <property type="component" value="Unassembled WGS sequence"/>
</dbReference>
<keyword evidence="2" id="KW-1185">Reference proteome</keyword>
<name>A0ACC1J663_9FUNG</name>
<protein>
    <submittedName>
        <fullName evidence="1">Uncharacterized protein</fullName>
    </submittedName>
</protein>
<accession>A0ACC1J663</accession>
<gene>
    <name evidence="1" type="ORF">FBU59_004296</name>
</gene>
<evidence type="ECO:0000313" key="1">
    <source>
        <dbReference type="EMBL" id="KAJ1938908.1"/>
    </source>
</evidence>
<dbReference type="EMBL" id="JANBPW010003015">
    <property type="protein sequence ID" value="KAJ1938908.1"/>
    <property type="molecule type" value="Genomic_DNA"/>
</dbReference>
<organism evidence="1 2">
    <name type="scientific">Linderina macrospora</name>
    <dbReference type="NCBI Taxonomy" id="4868"/>
    <lineage>
        <taxon>Eukaryota</taxon>
        <taxon>Fungi</taxon>
        <taxon>Fungi incertae sedis</taxon>
        <taxon>Zoopagomycota</taxon>
        <taxon>Kickxellomycotina</taxon>
        <taxon>Kickxellomycetes</taxon>
        <taxon>Kickxellales</taxon>
        <taxon>Kickxellaceae</taxon>
        <taxon>Linderina</taxon>
    </lineage>
</organism>
<comment type="caution">
    <text evidence="1">The sequence shown here is derived from an EMBL/GenBank/DDBJ whole genome shotgun (WGS) entry which is preliminary data.</text>
</comment>
<evidence type="ECO:0000313" key="2">
    <source>
        <dbReference type="Proteomes" id="UP001150603"/>
    </source>
</evidence>
<sequence>MTYNDFNTFYLQAAASSSGGSSGSPVIDIHGSAIALQAAGRNEGATDFFLPLDRVKRALELVQAGKPVDRGDIQVQFMYEPFDYVRRIGLSPETEAQIRVHDPDEIGMLVAETVLPEGPGDTAGLITGDVLVSINDEIVTKFADLDEILDSSVGEQIKVVVERDGHRIQHVIDVQDVHAITPDRFVEMGGAVLHNLSYQLARYYCVPALGVFVAQVWGMLPLEDAGEGVVIKSVDGHDTPTLDDFILAIQAIPDRTRVPVVYYSLNDIDEEYVHIVENERHWTDMNVYTRNDETGVWDCKKIDPLGAVCQVEQQTARFATSVNPTVQAIIPSLIQVHFYMPWMINAFPVCRRTGTGLIVDADRGLVVISRSIVPFELGDLSLTVAESLTIPATVRYLHPTLNIAIAQYDPTLLGKTPVRTAQLATKGNSEGDQLMLHAYNDGKGLVSIRAMVSTVGPMSITKHSPPRFRSINADWFKLDTRAAQKYNTGVLTDMDGVVSGLWVSYIDDMDDEGTNNEYFYGLDVCKILPVLEPLRNGDHPRLRTLGVELSTISLAEARHLGLDRSWIDRIEQ</sequence>